<dbReference type="Pfam" id="PF01753">
    <property type="entry name" value="zf-MYND"/>
    <property type="match status" value="1"/>
</dbReference>
<dbReference type="Gene3D" id="6.10.140.2220">
    <property type="match status" value="1"/>
</dbReference>
<gene>
    <name evidence="6" type="ORF">BOTCAL_0030g00460</name>
</gene>
<evidence type="ECO:0000313" key="6">
    <source>
        <dbReference type="EMBL" id="TEY81985.1"/>
    </source>
</evidence>
<feature type="domain" description="MYND-type" evidence="5">
    <location>
        <begin position="14"/>
        <end position="59"/>
    </location>
</feature>
<reference evidence="6 7" key="1">
    <citation type="submission" date="2017-11" db="EMBL/GenBank/DDBJ databases">
        <title>Comparative genomics of Botrytis spp.</title>
        <authorList>
            <person name="Valero-Jimenez C.A."/>
            <person name="Tapia P."/>
            <person name="Veloso J."/>
            <person name="Silva-Moreno E."/>
            <person name="Staats M."/>
            <person name="Valdes J.H."/>
            <person name="Van Kan J.A.L."/>
        </authorList>
    </citation>
    <scope>NUCLEOTIDE SEQUENCE [LARGE SCALE GENOMIC DNA]</scope>
    <source>
        <strain evidence="6 7">MUCL2830</strain>
    </source>
</reference>
<evidence type="ECO:0000256" key="2">
    <source>
        <dbReference type="ARBA" id="ARBA00022771"/>
    </source>
</evidence>
<evidence type="ECO:0000256" key="1">
    <source>
        <dbReference type="ARBA" id="ARBA00022723"/>
    </source>
</evidence>
<name>A0A4Y8DFT9_9HELO</name>
<dbReference type="STRING" id="38488.A0A4Y8DFT9"/>
<keyword evidence="7" id="KW-1185">Reference proteome</keyword>
<dbReference type="Proteomes" id="UP000297299">
    <property type="component" value="Unassembled WGS sequence"/>
</dbReference>
<protein>
    <recommendedName>
        <fullName evidence="5">MYND-type domain-containing protein</fullName>
    </recommendedName>
</protein>
<proteinExistence type="predicted"/>
<sequence length="358" mass="39945">MSATTVPSPMTSQCAHCGAPAYMKCSGCSSPLGEETVTITYYCDKKCQSEHRGLHKSACKAHQTKKLLYRAGETLQEIFYRYREVMFDIRVVKIEDRNGTLYVDEDYPDAASRLQILHEFPDSLVQNVGDKHALLARNACSEAIIWMQEVTGYFLTGIAANIKEAGVTPKNAKRKVKQLLDTGKYDNSESPHSCFKVDLENGGGAYSLDLSSAQYGYYLPVTPWTQYFENRVSKINSLEKFGNAKSRLTAIMNGPVNPLSQLGHMNHGCSDAMKSGTVKWETETGMSISSFLKLPQEQFEQKQKDLCDFVADGLRSYQKRTLEQAEEASKKPGGTPKTSFTPQGDLMDSLFELMKHAM</sequence>
<evidence type="ECO:0000259" key="5">
    <source>
        <dbReference type="Pfam" id="PF01753"/>
    </source>
</evidence>
<feature type="region of interest" description="Disordered" evidence="4">
    <location>
        <begin position="325"/>
        <end position="345"/>
    </location>
</feature>
<keyword evidence="1" id="KW-0479">Metal-binding</keyword>
<evidence type="ECO:0000313" key="7">
    <source>
        <dbReference type="Proteomes" id="UP000297299"/>
    </source>
</evidence>
<dbReference type="AlphaFoldDB" id="A0A4Y8DFT9"/>
<keyword evidence="3" id="KW-0862">Zinc</keyword>
<comment type="caution">
    <text evidence="6">The sequence shown here is derived from an EMBL/GenBank/DDBJ whole genome shotgun (WGS) entry which is preliminary data.</text>
</comment>
<dbReference type="SUPFAM" id="SSF144232">
    <property type="entry name" value="HIT/MYND zinc finger-like"/>
    <property type="match status" value="1"/>
</dbReference>
<dbReference type="GO" id="GO:0008270">
    <property type="term" value="F:zinc ion binding"/>
    <property type="evidence" value="ECO:0007669"/>
    <property type="project" value="UniProtKB-KW"/>
</dbReference>
<keyword evidence="2" id="KW-0863">Zinc-finger</keyword>
<dbReference type="EMBL" id="PHWZ01000030">
    <property type="protein sequence ID" value="TEY81985.1"/>
    <property type="molecule type" value="Genomic_DNA"/>
</dbReference>
<dbReference type="OrthoDB" id="432970at2759"/>
<accession>A0A4Y8DFT9</accession>
<organism evidence="6 7">
    <name type="scientific">Botryotinia calthae</name>
    <dbReference type="NCBI Taxonomy" id="38488"/>
    <lineage>
        <taxon>Eukaryota</taxon>
        <taxon>Fungi</taxon>
        <taxon>Dikarya</taxon>
        <taxon>Ascomycota</taxon>
        <taxon>Pezizomycotina</taxon>
        <taxon>Leotiomycetes</taxon>
        <taxon>Helotiales</taxon>
        <taxon>Sclerotiniaceae</taxon>
        <taxon>Botryotinia</taxon>
    </lineage>
</organism>
<evidence type="ECO:0000256" key="3">
    <source>
        <dbReference type="ARBA" id="ARBA00022833"/>
    </source>
</evidence>
<evidence type="ECO:0000256" key="4">
    <source>
        <dbReference type="SAM" id="MobiDB-lite"/>
    </source>
</evidence>
<dbReference type="InterPro" id="IPR002893">
    <property type="entry name" value="Znf_MYND"/>
</dbReference>